<name>A0AAV7NVE7_PLEWA</name>
<sequence length="95" mass="10590">MRLLGRTAAQNARQLPKHGAQRFRRPKMQTAGLTAARKRDAAVVRGITGCKALLLGVPETRFTPLKFRVTQDHVVTLRFRRGTGLAVSARHVVYI</sequence>
<comment type="caution">
    <text evidence="2">The sequence shown here is derived from an EMBL/GenBank/DDBJ whole genome shotgun (WGS) entry which is preliminary data.</text>
</comment>
<evidence type="ECO:0000313" key="3">
    <source>
        <dbReference type="Proteomes" id="UP001066276"/>
    </source>
</evidence>
<protein>
    <submittedName>
        <fullName evidence="2">Uncharacterized protein</fullName>
    </submittedName>
</protein>
<organism evidence="2 3">
    <name type="scientific">Pleurodeles waltl</name>
    <name type="common">Iberian ribbed newt</name>
    <dbReference type="NCBI Taxonomy" id="8319"/>
    <lineage>
        <taxon>Eukaryota</taxon>
        <taxon>Metazoa</taxon>
        <taxon>Chordata</taxon>
        <taxon>Craniata</taxon>
        <taxon>Vertebrata</taxon>
        <taxon>Euteleostomi</taxon>
        <taxon>Amphibia</taxon>
        <taxon>Batrachia</taxon>
        <taxon>Caudata</taxon>
        <taxon>Salamandroidea</taxon>
        <taxon>Salamandridae</taxon>
        <taxon>Pleurodelinae</taxon>
        <taxon>Pleurodeles</taxon>
    </lineage>
</organism>
<keyword evidence="3" id="KW-1185">Reference proteome</keyword>
<accession>A0AAV7NVE7</accession>
<feature type="region of interest" description="Disordered" evidence="1">
    <location>
        <begin position="1"/>
        <end position="35"/>
    </location>
</feature>
<dbReference type="Proteomes" id="UP001066276">
    <property type="component" value="Chromosome 8"/>
</dbReference>
<proteinExistence type="predicted"/>
<dbReference type="EMBL" id="JANPWB010000012">
    <property type="protein sequence ID" value="KAJ1120068.1"/>
    <property type="molecule type" value="Genomic_DNA"/>
</dbReference>
<feature type="compositionally biased region" description="Basic residues" evidence="1">
    <location>
        <begin position="15"/>
        <end position="27"/>
    </location>
</feature>
<gene>
    <name evidence="2" type="ORF">NDU88_008251</name>
</gene>
<reference evidence="2" key="1">
    <citation type="journal article" date="2022" name="bioRxiv">
        <title>Sequencing and chromosome-scale assembly of the giantPleurodeles waltlgenome.</title>
        <authorList>
            <person name="Brown T."/>
            <person name="Elewa A."/>
            <person name="Iarovenko S."/>
            <person name="Subramanian E."/>
            <person name="Araus A.J."/>
            <person name="Petzold A."/>
            <person name="Susuki M."/>
            <person name="Suzuki K.-i.T."/>
            <person name="Hayashi T."/>
            <person name="Toyoda A."/>
            <person name="Oliveira C."/>
            <person name="Osipova E."/>
            <person name="Leigh N.D."/>
            <person name="Simon A."/>
            <person name="Yun M.H."/>
        </authorList>
    </citation>
    <scope>NUCLEOTIDE SEQUENCE</scope>
    <source>
        <strain evidence="2">20211129_DDA</strain>
        <tissue evidence="2">Liver</tissue>
    </source>
</reference>
<evidence type="ECO:0000313" key="2">
    <source>
        <dbReference type="EMBL" id="KAJ1120068.1"/>
    </source>
</evidence>
<evidence type="ECO:0000256" key="1">
    <source>
        <dbReference type="SAM" id="MobiDB-lite"/>
    </source>
</evidence>
<dbReference type="AlphaFoldDB" id="A0AAV7NVE7"/>